<protein>
    <submittedName>
        <fullName evidence="1">Uncharacterized protein</fullName>
    </submittedName>
</protein>
<gene>
    <name evidence="1" type="ORF">ACH5RR_026747</name>
</gene>
<evidence type="ECO:0000313" key="2">
    <source>
        <dbReference type="Proteomes" id="UP001630127"/>
    </source>
</evidence>
<reference evidence="1 2" key="1">
    <citation type="submission" date="2024-11" db="EMBL/GenBank/DDBJ databases">
        <title>A near-complete genome assembly of Cinchona calisaya.</title>
        <authorList>
            <person name="Lian D.C."/>
            <person name="Zhao X.W."/>
            <person name="Wei L."/>
        </authorList>
    </citation>
    <scope>NUCLEOTIDE SEQUENCE [LARGE SCALE GENOMIC DNA]</scope>
    <source>
        <tissue evidence="1">Nenye</tissue>
    </source>
</reference>
<accession>A0ABD2Z6R6</accession>
<name>A0ABD2Z6R6_9GENT</name>
<keyword evidence="2" id="KW-1185">Reference proteome</keyword>
<evidence type="ECO:0000313" key="1">
    <source>
        <dbReference type="EMBL" id="KAL3514030.1"/>
    </source>
</evidence>
<dbReference type="Proteomes" id="UP001630127">
    <property type="component" value="Unassembled WGS sequence"/>
</dbReference>
<organism evidence="1 2">
    <name type="scientific">Cinchona calisaya</name>
    <dbReference type="NCBI Taxonomy" id="153742"/>
    <lineage>
        <taxon>Eukaryota</taxon>
        <taxon>Viridiplantae</taxon>
        <taxon>Streptophyta</taxon>
        <taxon>Embryophyta</taxon>
        <taxon>Tracheophyta</taxon>
        <taxon>Spermatophyta</taxon>
        <taxon>Magnoliopsida</taxon>
        <taxon>eudicotyledons</taxon>
        <taxon>Gunneridae</taxon>
        <taxon>Pentapetalae</taxon>
        <taxon>asterids</taxon>
        <taxon>lamiids</taxon>
        <taxon>Gentianales</taxon>
        <taxon>Rubiaceae</taxon>
        <taxon>Cinchonoideae</taxon>
        <taxon>Cinchoneae</taxon>
        <taxon>Cinchona</taxon>
    </lineage>
</organism>
<dbReference type="EMBL" id="JBJUIK010000011">
    <property type="protein sequence ID" value="KAL3514030.1"/>
    <property type="molecule type" value="Genomic_DNA"/>
</dbReference>
<comment type="caution">
    <text evidence="1">The sequence shown here is derived from an EMBL/GenBank/DDBJ whole genome shotgun (WGS) entry which is preliminary data.</text>
</comment>
<dbReference type="AlphaFoldDB" id="A0ABD2Z6R6"/>
<proteinExistence type="predicted"/>
<sequence length="105" mass="12388">MPFNFFFKHLEVYVHFNFNQPFVSHRESPHFCNFVKFQTNKGILSAFIMNTEHKYVNMSRSLHNQVNFEKALLKSISEVKGIQSCKSHFNMKNISFRLVIGDNKA</sequence>